<reference evidence="3 4" key="1">
    <citation type="journal article" date="2013" name="Nature">
        <title>Insights into bilaterian evolution from three spiralian genomes.</title>
        <authorList>
            <person name="Simakov O."/>
            <person name="Marletaz F."/>
            <person name="Cho S.J."/>
            <person name="Edsinger-Gonzales E."/>
            <person name="Havlak P."/>
            <person name="Hellsten U."/>
            <person name="Kuo D.H."/>
            <person name="Larsson T."/>
            <person name="Lv J."/>
            <person name="Arendt D."/>
            <person name="Savage R."/>
            <person name="Osoegawa K."/>
            <person name="de Jong P."/>
            <person name="Grimwood J."/>
            <person name="Chapman J.A."/>
            <person name="Shapiro H."/>
            <person name="Aerts A."/>
            <person name="Otillar R.P."/>
            <person name="Terry A.Y."/>
            <person name="Boore J.L."/>
            <person name="Grigoriev I.V."/>
            <person name="Lindberg D.R."/>
            <person name="Seaver E.C."/>
            <person name="Weisblat D.A."/>
            <person name="Putnam N.H."/>
            <person name="Rokhsar D.S."/>
        </authorList>
    </citation>
    <scope>NUCLEOTIDE SEQUENCE [LARGE SCALE GENOMIC DNA]</scope>
</reference>
<dbReference type="InterPro" id="IPR016130">
    <property type="entry name" value="Tyr_Pase_AS"/>
</dbReference>
<sequence length="208" mass="23849">DNSHSDYINANFLPGFNSSKEYIATQGPLPGTINDFWRMIWEYNVTIIVMLTSCKESGRSKCAQYWPSEFGDAVVYGDIRVENTSSSTINTYTCSVLHLTTKTQSEVRVVKHFHFLTWKDMTASIERHDILEFISTIRQHITPQQDGPIVVHCSAGVGRTGTFIVLDYIMQYIQTHDLKNTLDIYGFIMKLRDYRVLIVQSEVSRFAC</sequence>
<dbReference type="PANTHER" id="PTHR19134:SF553">
    <property type="entry name" value="TYROSINE-PROTEIN PHOSPHATASE 10D-RELATED"/>
    <property type="match status" value="1"/>
</dbReference>
<dbReference type="OrthoDB" id="6272991at2759"/>
<dbReference type="PROSITE" id="PS00383">
    <property type="entry name" value="TYR_PHOSPHATASE_1"/>
    <property type="match status" value="1"/>
</dbReference>
<dbReference type="GeneID" id="20232775"/>
<evidence type="ECO:0000259" key="1">
    <source>
        <dbReference type="PROSITE" id="PS50055"/>
    </source>
</evidence>
<dbReference type="InterPro" id="IPR000242">
    <property type="entry name" value="PTP_cat"/>
</dbReference>
<dbReference type="RefSeq" id="XP_009061876.1">
    <property type="nucleotide sequence ID" value="XM_009063628.1"/>
</dbReference>
<dbReference type="PROSITE" id="PS50056">
    <property type="entry name" value="TYR_PHOSPHATASE_2"/>
    <property type="match status" value="1"/>
</dbReference>
<feature type="domain" description="Tyrosine-protein phosphatase" evidence="1">
    <location>
        <begin position="1"/>
        <end position="202"/>
    </location>
</feature>
<dbReference type="SMART" id="SM00404">
    <property type="entry name" value="PTPc_motif"/>
    <property type="match status" value="1"/>
</dbReference>
<dbReference type="KEGG" id="lgi:LOTGIDRAFT_127914"/>
<dbReference type="Proteomes" id="UP000030746">
    <property type="component" value="Unassembled WGS sequence"/>
</dbReference>
<name>V3Z940_LOTGI</name>
<dbReference type="GO" id="GO:0004725">
    <property type="term" value="F:protein tyrosine phosphatase activity"/>
    <property type="evidence" value="ECO:0007669"/>
    <property type="project" value="InterPro"/>
</dbReference>
<dbReference type="InterPro" id="IPR003595">
    <property type="entry name" value="Tyr_Pase_cat"/>
</dbReference>
<dbReference type="EMBL" id="KB202917">
    <property type="protein sequence ID" value="ESO87408.1"/>
    <property type="molecule type" value="Genomic_DNA"/>
</dbReference>
<evidence type="ECO:0000313" key="4">
    <source>
        <dbReference type="Proteomes" id="UP000030746"/>
    </source>
</evidence>
<evidence type="ECO:0000259" key="2">
    <source>
        <dbReference type="PROSITE" id="PS50056"/>
    </source>
</evidence>
<dbReference type="InterPro" id="IPR050348">
    <property type="entry name" value="Protein-Tyr_Phosphatase"/>
</dbReference>
<feature type="domain" description="Tyrosine specific protein phosphatases" evidence="2">
    <location>
        <begin position="128"/>
        <end position="206"/>
    </location>
</feature>
<dbReference type="InterPro" id="IPR000387">
    <property type="entry name" value="Tyr_Pase_dom"/>
</dbReference>
<organism evidence="3 4">
    <name type="scientific">Lottia gigantea</name>
    <name type="common">Giant owl limpet</name>
    <dbReference type="NCBI Taxonomy" id="225164"/>
    <lineage>
        <taxon>Eukaryota</taxon>
        <taxon>Metazoa</taxon>
        <taxon>Spiralia</taxon>
        <taxon>Lophotrochozoa</taxon>
        <taxon>Mollusca</taxon>
        <taxon>Gastropoda</taxon>
        <taxon>Patellogastropoda</taxon>
        <taxon>Lottioidea</taxon>
        <taxon>Lottiidae</taxon>
        <taxon>Lottia</taxon>
    </lineage>
</organism>
<keyword evidence="4" id="KW-1185">Reference proteome</keyword>
<dbReference type="InterPro" id="IPR029021">
    <property type="entry name" value="Prot-tyrosine_phosphatase-like"/>
</dbReference>
<proteinExistence type="predicted"/>
<dbReference type="Gene3D" id="3.90.190.10">
    <property type="entry name" value="Protein tyrosine phosphatase superfamily"/>
    <property type="match status" value="1"/>
</dbReference>
<dbReference type="PANTHER" id="PTHR19134">
    <property type="entry name" value="RECEPTOR-TYPE TYROSINE-PROTEIN PHOSPHATASE"/>
    <property type="match status" value="1"/>
</dbReference>
<dbReference type="HOGENOM" id="CLU_001645_9_8_1"/>
<dbReference type="PRINTS" id="PR00700">
    <property type="entry name" value="PRTYPHPHTASE"/>
</dbReference>
<dbReference type="SUPFAM" id="SSF52799">
    <property type="entry name" value="(Phosphotyrosine protein) phosphatases II"/>
    <property type="match status" value="1"/>
</dbReference>
<dbReference type="AlphaFoldDB" id="V3Z940"/>
<dbReference type="Pfam" id="PF00102">
    <property type="entry name" value="Y_phosphatase"/>
    <property type="match status" value="1"/>
</dbReference>
<evidence type="ECO:0000313" key="3">
    <source>
        <dbReference type="EMBL" id="ESO87408.1"/>
    </source>
</evidence>
<accession>V3Z940</accession>
<feature type="non-terminal residue" evidence="3">
    <location>
        <position position="1"/>
    </location>
</feature>
<protein>
    <recommendedName>
        <fullName evidence="5">Protein-tyrosine-phosphatase</fullName>
    </recommendedName>
</protein>
<dbReference type="OMA" id="MDCENES"/>
<evidence type="ECO:0008006" key="5">
    <source>
        <dbReference type="Google" id="ProtNLM"/>
    </source>
</evidence>
<dbReference type="SMART" id="SM00194">
    <property type="entry name" value="PTPc"/>
    <property type="match status" value="1"/>
</dbReference>
<gene>
    <name evidence="3" type="ORF">LOTGIDRAFT_127914</name>
</gene>
<dbReference type="CTD" id="20232775"/>
<dbReference type="STRING" id="225164.V3Z940"/>
<dbReference type="PROSITE" id="PS50055">
    <property type="entry name" value="TYR_PHOSPHATASE_PTP"/>
    <property type="match status" value="1"/>
</dbReference>
<dbReference type="CDD" id="cd00047">
    <property type="entry name" value="PTPc"/>
    <property type="match status" value="1"/>
</dbReference>